<comment type="caution">
    <text evidence="1">The sequence shown here is derived from an EMBL/GenBank/DDBJ whole genome shotgun (WGS) entry which is preliminary data.</text>
</comment>
<evidence type="ECO:0000313" key="1">
    <source>
        <dbReference type="EMBL" id="PSK90586.1"/>
    </source>
</evidence>
<organism evidence="1 2">
    <name type="scientific">Haloactinopolyspora alba</name>
    <dbReference type="NCBI Taxonomy" id="648780"/>
    <lineage>
        <taxon>Bacteria</taxon>
        <taxon>Bacillati</taxon>
        <taxon>Actinomycetota</taxon>
        <taxon>Actinomycetes</taxon>
        <taxon>Jiangellales</taxon>
        <taxon>Jiangellaceae</taxon>
        <taxon>Haloactinopolyspora</taxon>
    </lineage>
</organism>
<dbReference type="EMBL" id="PYGE01000038">
    <property type="protein sequence ID" value="PSK90586.1"/>
    <property type="molecule type" value="Genomic_DNA"/>
</dbReference>
<proteinExistence type="predicted"/>
<dbReference type="AlphaFoldDB" id="A0A2P8D097"/>
<sequence>MTTTNPDGAVGEAQDELEDHIHELDAMLAVWSHRDSHRGRTATWDRPHPRRAASLAIDEIDASIRTLHTMRAALIAQAREYDDETNRRVDLRLSTGGAS</sequence>
<reference evidence="1 2" key="1">
    <citation type="submission" date="2018-03" db="EMBL/GenBank/DDBJ databases">
        <title>Genomic Encyclopedia of Archaeal and Bacterial Type Strains, Phase II (KMG-II): from individual species to whole genera.</title>
        <authorList>
            <person name="Goeker M."/>
        </authorList>
    </citation>
    <scope>NUCLEOTIDE SEQUENCE [LARGE SCALE GENOMIC DNA]</scope>
    <source>
        <strain evidence="1 2">DSM 45211</strain>
    </source>
</reference>
<name>A0A2P8D097_9ACTN</name>
<gene>
    <name evidence="1" type="ORF">CLV30_13811</name>
</gene>
<keyword evidence="2" id="KW-1185">Reference proteome</keyword>
<accession>A0A2P8D097</accession>
<evidence type="ECO:0000313" key="2">
    <source>
        <dbReference type="Proteomes" id="UP000243528"/>
    </source>
</evidence>
<evidence type="ECO:0008006" key="3">
    <source>
        <dbReference type="Google" id="ProtNLM"/>
    </source>
</evidence>
<dbReference type="RefSeq" id="WP_106540113.1">
    <property type="nucleotide sequence ID" value="NZ_PYGE01000038.1"/>
</dbReference>
<protein>
    <recommendedName>
        <fullName evidence="3">Excreted virulence factor EspC (Type VII ESX diderm)</fullName>
    </recommendedName>
</protein>
<dbReference type="Proteomes" id="UP000243528">
    <property type="component" value="Unassembled WGS sequence"/>
</dbReference>